<keyword evidence="2" id="KW-1185">Reference proteome</keyword>
<reference evidence="1" key="1">
    <citation type="submission" date="2022-07" db="EMBL/GenBank/DDBJ databases">
        <title>Phylogenomic reconstructions and comparative analyses of Kickxellomycotina fungi.</title>
        <authorList>
            <person name="Reynolds N.K."/>
            <person name="Stajich J.E."/>
            <person name="Barry K."/>
            <person name="Grigoriev I.V."/>
            <person name="Crous P."/>
            <person name="Smith M.E."/>
        </authorList>
    </citation>
    <scope>NUCLEOTIDE SEQUENCE</scope>
    <source>
        <strain evidence="1">NRRL 5244</strain>
    </source>
</reference>
<organism evidence="1 2">
    <name type="scientific">Linderina macrospora</name>
    <dbReference type="NCBI Taxonomy" id="4868"/>
    <lineage>
        <taxon>Eukaryota</taxon>
        <taxon>Fungi</taxon>
        <taxon>Fungi incertae sedis</taxon>
        <taxon>Zoopagomycota</taxon>
        <taxon>Kickxellomycotina</taxon>
        <taxon>Kickxellomycetes</taxon>
        <taxon>Kickxellales</taxon>
        <taxon>Kickxellaceae</taxon>
        <taxon>Linderina</taxon>
    </lineage>
</organism>
<dbReference type="EMBL" id="JANBPW010002288">
    <property type="protein sequence ID" value="KAJ1941336.1"/>
    <property type="molecule type" value="Genomic_DNA"/>
</dbReference>
<evidence type="ECO:0000313" key="1">
    <source>
        <dbReference type="EMBL" id="KAJ1941336.1"/>
    </source>
</evidence>
<protein>
    <submittedName>
        <fullName evidence="1">Uncharacterized protein</fullName>
    </submittedName>
</protein>
<dbReference type="Proteomes" id="UP001150603">
    <property type="component" value="Unassembled WGS sequence"/>
</dbReference>
<evidence type="ECO:0000313" key="2">
    <source>
        <dbReference type="Proteomes" id="UP001150603"/>
    </source>
</evidence>
<name>A0ACC1J8D1_9FUNG</name>
<sequence>MRLAYWKHDTTTDEGRISLTDPSLRPELKCVGKRYLQQLGFLTILLWLILSIFFGANHKRGELVSRLEIDIFDFDQGEYSQTIVDRFLAMPADGSAPTWKLNRRFQSLDQAKKHIKDDGWGGLVIMPGMSDRLNNALTAGANYSATGALMLLEQDSHHPIVQLASIQPALRQAVVIANSAIATQLLQRVQESDDTEAKNSVNVSVLLHPIGAVTINLGPYGFSLSPLLAPLSLLIMFLCMLVPMIMLKFGSYPVYQAVKHRSIFISLVAVIGVLSFAFSFYGTLAFMAFKGSDYDEKNYGLHIDGGKFFALWMANWLTLLPMAFWLKALVTFVTPEFIAVPSVTTIIPSVCAGVTVVNICPTFFKWFQGMPFYQGTMLTRYIVSGAHNRVGMNLGVLFGETVFSLTLLYVSTRIQQHQIHVGNVDRMGWYRGSPYYIGPNPKHPKATEEDTNTALAKDLEKGKVPLYTPAVSRRGDGTIQIAEDQITQDVSMRNETVGI</sequence>
<gene>
    <name evidence="1" type="ORF">FBU59_003526</name>
</gene>
<proteinExistence type="predicted"/>
<accession>A0ACC1J8D1</accession>
<comment type="caution">
    <text evidence="1">The sequence shown here is derived from an EMBL/GenBank/DDBJ whole genome shotgun (WGS) entry which is preliminary data.</text>
</comment>